<sequence>MAESTTTTIFVIKNGDGQYLEYQSYNGLRTWVNEFSDRCAFPTQNVATLYCRNLIADAESHGVNMEFDVYKHNNTVTKTNVTIADSQRVSYGLPEKVVEETTSEG</sequence>
<protein>
    <submittedName>
        <fullName evidence="1">Uncharacterized protein</fullName>
    </submittedName>
</protein>
<dbReference type="RefSeq" id="WP_074596864.1">
    <property type="nucleotide sequence ID" value="NZ_FNUH01000013.1"/>
</dbReference>
<name>A0A1H7XSQ0_9STRE</name>
<gene>
    <name evidence="1" type="ORF">SAMN04487839_11843</name>
</gene>
<dbReference type="AlphaFoldDB" id="A0A1H7XSQ0"/>
<organism evidence="1 2">
    <name type="scientific">Streptococcus gallolyticus</name>
    <dbReference type="NCBI Taxonomy" id="315405"/>
    <lineage>
        <taxon>Bacteria</taxon>
        <taxon>Bacillati</taxon>
        <taxon>Bacillota</taxon>
        <taxon>Bacilli</taxon>
        <taxon>Lactobacillales</taxon>
        <taxon>Streptococcaceae</taxon>
        <taxon>Streptococcus</taxon>
    </lineage>
</organism>
<evidence type="ECO:0000313" key="1">
    <source>
        <dbReference type="EMBL" id="SEM36896.1"/>
    </source>
</evidence>
<reference evidence="1 2" key="1">
    <citation type="submission" date="2016-10" db="EMBL/GenBank/DDBJ databases">
        <authorList>
            <person name="de Groot N.N."/>
        </authorList>
    </citation>
    <scope>NUCLEOTIDE SEQUENCE [LARGE SCALE GENOMIC DNA]</scope>
    <source>
        <strain evidence="1 2">VTM1R29</strain>
    </source>
</reference>
<dbReference type="EMBL" id="FOBM01000018">
    <property type="protein sequence ID" value="SEM36896.1"/>
    <property type="molecule type" value="Genomic_DNA"/>
</dbReference>
<evidence type="ECO:0000313" key="2">
    <source>
        <dbReference type="Proteomes" id="UP000182764"/>
    </source>
</evidence>
<accession>A0A1H7XSQ0</accession>
<proteinExistence type="predicted"/>
<dbReference type="Proteomes" id="UP000182764">
    <property type="component" value="Unassembled WGS sequence"/>
</dbReference>